<protein>
    <submittedName>
        <fullName evidence="1">Uncharacterized protein</fullName>
    </submittedName>
</protein>
<dbReference type="EMBL" id="GGEC01064754">
    <property type="protein sequence ID" value="MBX45238.1"/>
    <property type="molecule type" value="Transcribed_RNA"/>
</dbReference>
<reference evidence="1" key="1">
    <citation type="submission" date="2018-02" db="EMBL/GenBank/DDBJ databases">
        <title>Rhizophora mucronata_Transcriptome.</title>
        <authorList>
            <person name="Meera S.P."/>
            <person name="Sreeshan A."/>
            <person name="Augustine A."/>
        </authorList>
    </citation>
    <scope>NUCLEOTIDE SEQUENCE</scope>
    <source>
        <tissue evidence="1">Leaf</tissue>
    </source>
</reference>
<accession>A0A2P2NRV2</accession>
<proteinExistence type="predicted"/>
<organism evidence="1">
    <name type="scientific">Rhizophora mucronata</name>
    <name type="common">Asiatic mangrove</name>
    <dbReference type="NCBI Taxonomy" id="61149"/>
    <lineage>
        <taxon>Eukaryota</taxon>
        <taxon>Viridiplantae</taxon>
        <taxon>Streptophyta</taxon>
        <taxon>Embryophyta</taxon>
        <taxon>Tracheophyta</taxon>
        <taxon>Spermatophyta</taxon>
        <taxon>Magnoliopsida</taxon>
        <taxon>eudicotyledons</taxon>
        <taxon>Gunneridae</taxon>
        <taxon>Pentapetalae</taxon>
        <taxon>rosids</taxon>
        <taxon>fabids</taxon>
        <taxon>Malpighiales</taxon>
        <taxon>Rhizophoraceae</taxon>
        <taxon>Rhizophora</taxon>
    </lineage>
</organism>
<name>A0A2P2NRV2_RHIMU</name>
<sequence length="8" mass="965">MTSKEIKE</sequence>
<evidence type="ECO:0000313" key="1">
    <source>
        <dbReference type="EMBL" id="MBX45238.1"/>
    </source>
</evidence>